<feature type="transmembrane region" description="Helical" evidence="1">
    <location>
        <begin position="346"/>
        <end position="363"/>
    </location>
</feature>
<sequence length="374" mass="42759">MEVINSYFEAPTFLLMIPALFFLIFIGKRKNKISASSDILFLLAEATKLRRFFNRIMFILPKLLILAGLSVLVMALAEPRSSETKTVRRVLRGRIAIMVDDVSGSMTVDKRLEVLKKANIAFLDAFCKKEESKDGLSQNFIGIVSFSNDADIRMTPTRDCDIVRRRIKALEIENSTAIEKGLWRGLALLIEWVDHGRLIPDDELQRVRASLYERQLRIPKNSTEFCSRYKGLSLLLFTDGEFDQPFQSRESALLMSRDKQNLSAINPFNVIDLAKSLCVRTYFWSMENLPQSYKDAFSSPPGSGFAVQVKEMSKDSLLRSYAEVAEREAGEMVTEQIAEWNPLRRYFITIGSVCFLLGLLIFWSKNYSHQEGRV</sequence>
<gene>
    <name evidence="3" type="ORF">A2924_03705</name>
</gene>
<dbReference type="Gene3D" id="3.40.50.410">
    <property type="entry name" value="von Willebrand factor, type A domain"/>
    <property type="match status" value="1"/>
</dbReference>
<keyword evidence="1" id="KW-1133">Transmembrane helix</keyword>
<dbReference type="Proteomes" id="UP000178046">
    <property type="component" value="Unassembled WGS sequence"/>
</dbReference>
<dbReference type="AlphaFoldDB" id="A0A1F5X2E3"/>
<feature type="transmembrane region" description="Helical" evidence="1">
    <location>
        <begin position="56"/>
        <end position="77"/>
    </location>
</feature>
<proteinExistence type="predicted"/>
<comment type="caution">
    <text evidence="3">The sequence shown here is derived from an EMBL/GenBank/DDBJ whole genome shotgun (WGS) entry which is preliminary data.</text>
</comment>
<protein>
    <recommendedName>
        <fullName evidence="2">VWFA domain-containing protein</fullName>
    </recommendedName>
</protein>
<keyword evidence="1" id="KW-0812">Transmembrane</keyword>
<dbReference type="Pfam" id="PF13519">
    <property type="entry name" value="VWA_2"/>
    <property type="match status" value="1"/>
</dbReference>
<feature type="transmembrane region" description="Helical" evidence="1">
    <location>
        <begin position="6"/>
        <end position="26"/>
    </location>
</feature>
<evidence type="ECO:0000256" key="1">
    <source>
        <dbReference type="SAM" id="Phobius"/>
    </source>
</evidence>
<evidence type="ECO:0000313" key="3">
    <source>
        <dbReference type="EMBL" id="OGF82040.1"/>
    </source>
</evidence>
<dbReference type="InterPro" id="IPR036465">
    <property type="entry name" value="vWFA_dom_sf"/>
</dbReference>
<dbReference type="InterPro" id="IPR002035">
    <property type="entry name" value="VWF_A"/>
</dbReference>
<evidence type="ECO:0000259" key="2">
    <source>
        <dbReference type="Pfam" id="PF13519"/>
    </source>
</evidence>
<feature type="domain" description="VWFA" evidence="2">
    <location>
        <begin position="99"/>
        <end position="182"/>
    </location>
</feature>
<dbReference type="CDD" id="cd00198">
    <property type="entry name" value="vWFA"/>
    <property type="match status" value="1"/>
</dbReference>
<accession>A0A1F5X2E3</accession>
<dbReference type="EMBL" id="MFIA01000032">
    <property type="protein sequence ID" value="OGF82040.1"/>
    <property type="molecule type" value="Genomic_DNA"/>
</dbReference>
<reference evidence="3 4" key="1">
    <citation type="journal article" date="2016" name="Nat. Commun.">
        <title>Thousands of microbial genomes shed light on interconnected biogeochemical processes in an aquifer system.</title>
        <authorList>
            <person name="Anantharaman K."/>
            <person name="Brown C.T."/>
            <person name="Hug L.A."/>
            <person name="Sharon I."/>
            <person name="Castelle C.J."/>
            <person name="Probst A.J."/>
            <person name="Thomas B.C."/>
            <person name="Singh A."/>
            <person name="Wilkins M.J."/>
            <person name="Karaoz U."/>
            <person name="Brodie E.L."/>
            <person name="Williams K.H."/>
            <person name="Hubbard S.S."/>
            <person name="Banfield J.F."/>
        </authorList>
    </citation>
    <scope>NUCLEOTIDE SEQUENCE [LARGE SCALE GENOMIC DNA]</scope>
</reference>
<name>A0A1F5X2E3_9BACT</name>
<dbReference type="SUPFAM" id="SSF53300">
    <property type="entry name" value="vWA-like"/>
    <property type="match status" value="1"/>
</dbReference>
<organism evidence="3 4">
    <name type="scientific">Candidatus Giovannonibacteria bacterium RIFCSPLOWO2_01_FULL_44_16</name>
    <dbReference type="NCBI Taxonomy" id="1798348"/>
    <lineage>
        <taxon>Bacteria</taxon>
        <taxon>Candidatus Giovannoniibacteriota</taxon>
    </lineage>
</organism>
<keyword evidence="1" id="KW-0472">Membrane</keyword>
<evidence type="ECO:0000313" key="4">
    <source>
        <dbReference type="Proteomes" id="UP000178046"/>
    </source>
</evidence>